<sequence>MYKSISHGDSRYSVAIPRKRFCLDKLEFLDDMLFNNAFGYLVHLLIIPVSATTAAYNLMGENKLVSHVNLTFDVTGFSHRRDVITKLPPEILDMIFDNMDSLEESLVLGITCRRLWPFALHRFCEWMRGQIGQWAGEKLVTIGGEGDEEGDYPPGLFSESEINDLNEEGVPEYDFKCECCRKVKAVWQFTMGSKVRYGMARCSLRS</sequence>
<dbReference type="Proteomes" id="UP001143910">
    <property type="component" value="Unassembled WGS sequence"/>
</dbReference>
<protein>
    <submittedName>
        <fullName evidence="1">Uncharacterized protein</fullName>
    </submittedName>
</protein>
<name>A0ACC1MDF1_9HYPO</name>
<dbReference type="EMBL" id="JANJQO010003313">
    <property type="protein sequence ID" value="KAJ2961981.1"/>
    <property type="molecule type" value="Genomic_DNA"/>
</dbReference>
<gene>
    <name evidence="1" type="ORF">NQ176_g10966</name>
</gene>
<comment type="caution">
    <text evidence="1">The sequence shown here is derived from an EMBL/GenBank/DDBJ whole genome shotgun (WGS) entry which is preliminary data.</text>
</comment>
<accession>A0ACC1MDF1</accession>
<keyword evidence="2" id="KW-1185">Reference proteome</keyword>
<proteinExistence type="predicted"/>
<evidence type="ECO:0000313" key="1">
    <source>
        <dbReference type="EMBL" id="KAJ2961981.1"/>
    </source>
</evidence>
<reference evidence="1" key="1">
    <citation type="submission" date="2022-08" db="EMBL/GenBank/DDBJ databases">
        <title>Genome Sequence of Lecanicillium fungicola.</title>
        <authorList>
            <person name="Buettner E."/>
        </authorList>
    </citation>
    <scope>NUCLEOTIDE SEQUENCE</scope>
    <source>
        <strain evidence="1">Babe33</strain>
    </source>
</reference>
<evidence type="ECO:0000313" key="2">
    <source>
        <dbReference type="Proteomes" id="UP001143910"/>
    </source>
</evidence>
<organism evidence="1 2">
    <name type="scientific">Zarea fungicola</name>
    <dbReference type="NCBI Taxonomy" id="93591"/>
    <lineage>
        <taxon>Eukaryota</taxon>
        <taxon>Fungi</taxon>
        <taxon>Dikarya</taxon>
        <taxon>Ascomycota</taxon>
        <taxon>Pezizomycotina</taxon>
        <taxon>Sordariomycetes</taxon>
        <taxon>Hypocreomycetidae</taxon>
        <taxon>Hypocreales</taxon>
        <taxon>Cordycipitaceae</taxon>
        <taxon>Zarea</taxon>
    </lineage>
</organism>